<keyword evidence="2" id="KW-1185">Reference proteome</keyword>
<sequence>MNIVDIGIWYCPNVRAKSYEAFRRSPGKEAGTVRVAVEQVPPLQSQEVLMRVHAVSLNYRDVGMLHGKYPVSVKEEGIPASDCAGEVVAIGSAVTKVSVGDRVSPIFDLKFIDEPDPEGAVAQLGGNVDGVLRQYAVFDEKVLVRIPQHLSWEETACITCAGTTAWNALGMTGPLDRRRSALMLGTGGVSMFALLICLGAGIHPIITSSSDKKLQTAAALGKEGTVDVINYNTTPDWEKEILRLTKGQGVDIVLETVGGSSIEKSVKSVATRGLISWIGFLGGLELHKFVDALGSLFLKVATLKAIQVGSKADQEGLCRFLEEKQISLKQIIGKTFEFKDAPAAFDYVYSGQQTGKVVIRI</sequence>
<dbReference type="Pfam" id="PF00107">
    <property type="entry name" value="ADH_zinc_N"/>
    <property type="match status" value="1"/>
</dbReference>
<dbReference type="PANTHER" id="PTHR45033">
    <property type="match status" value="1"/>
</dbReference>
<dbReference type="PANTHER" id="PTHR45033:SF1">
    <property type="entry name" value="OXIDOREDUCTASE (EUROFUNG)"/>
    <property type="match status" value="1"/>
</dbReference>
<dbReference type="GeneID" id="43672924"/>
<dbReference type="SMART" id="SM00829">
    <property type="entry name" value="PKS_ER"/>
    <property type="match status" value="1"/>
</dbReference>
<accession>A0A5N7CYI9</accession>
<dbReference type="SUPFAM" id="SSF50129">
    <property type="entry name" value="GroES-like"/>
    <property type="match status" value="1"/>
</dbReference>
<dbReference type="RefSeq" id="XP_031936146.1">
    <property type="nucleotide sequence ID" value="XM_032088233.1"/>
</dbReference>
<dbReference type="OrthoDB" id="3509362at2759"/>
<dbReference type="SUPFAM" id="SSF51735">
    <property type="entry name" value="NAD(P)-binding Rossmann-fold domains"/>
    <property type="match status" value="1"/>
</dbReference>
<dbReference type="AlphaFoldDB" id="A0A5N6HRK2"/>
<gene>
    <name evidence="1" type="ORF">BDV37DRAFT_288146</name>
</gene>
<dbReference type="InterPro" id="IPR013154">
    <property type="entry name" value="ADH-like_N"/>
</dbReference>
<reference evidence="1 2" key="1">
    <citation type="submission" date="2019-04" db="EMBL/GenBank/DDBJ databases">
        <authorList>
            <consortium name="DOE Joint Genome Institute"/>
            <person name="Mondo S."/>
            <person name="Kjaerbolling I."/>
            <person name="Vesth T."/>
            <person name="Frisvad J.C."/>
            <person name="Nybo J.L."/>
            <person name="Theobald S."/>
            <person name="Kildgaard S."/>
            <person name="Isbrandt T."/>
            <person name="Kuo A."/>
            <person name="Sato A."/>
            <person name="Lyhne E.K."/>
            <person name="Kogle M.E."/>
            <person name="Wiebenga A."/>
            <person name="Kun R.S."/>
            <person name="Lubbers R.J."/>
            <person name="Makela M.R."/>
            <person name="Barry K."/>
            <person name="Chovatia M."/>
            <person name="Clum A."/>
            <person name="Daum C."/>
            <person name="Haridas S."/>
            <person name="He G."/>
            <person name="LaButti K."/>
            <person name="Lipzen A."/>
            <person name="Riley R."/>
            <person name="Salamov A."/>
            <person name="Simmons B.A."/>
            <person name="Magnuson J.K."/>
            <person name="Henrissat B."/>
            <person name="Mortensen U.H."/>
            <person name="Larsen T.O."/>
            <person name="Devries R.P."/>
            <person name="Grigoriev I.V."/>
            <person name="Machida M."/>
            <person name="Baker S.E."/>
            <person name="Andersen M.R."/>
            <person name="Cantor M.N."/>
            <person name="Hua S.X."/>
        </authorList>
    </citation>
    <scope>NUCLEOTIDE SEQUENCE [LARGE SCALE GENOMIC DNA]</scope>
    <source>
        <strain evidence="1 2">CBS 119388</strain>
    </source>
</reference>
<evidence type="ECO:0000313" key="1">
    <source>
        <dbReference type="EMBL" id="KAE8398827.1"/>
    </source>
</evidence>
<dbReference type="CDD" id="cd08276">
    <property type="entry name" value="MDR7"/>
    <property type="match status" value="1"/>
</dbReference>
<protein>
    <submittedName>
        <fullName evidence="1">Alcohol dehydrogenase</fullName>
    </submittedName>
</protein>
<dbReference type="InterPro" id="IPR013149">
    <property type="entry name" value="ADH-like_C"/>
</dbReference>
<dbReference type="Pfam" id="PF08240">
    <property type="entry name" value="ADH_N"/>
    <property type="match status" value="1"/>
</dbReference>
<name>A0A5N6HRK2_9EURO</name>
<proteinExistence type="predicted"/>
<accession>A0A5N6HRK2</accession>
<dbReference type="GO" id="GO:0016491">
    <property type="term" value="F:oxidoreductase activity"/>
    <property type="evidence" value="ECO:0007669"/>
    <property type="project" value="InterPro"/>
</dbReference>
<dbReference type="InterPro" id="IPR020843">
    <property type="entry name" value="ER"/>
</dbReference>
<dbReference type="Gene3D" id="3.40.50.720">
    <property type="entry name" value="NAD(P)-binding Rossmann-like Domain"/>
    <property type="match status" value="1"/>
</dbReference>
<dbReference type="InterPro" id="IPR036291">
    <property type="entry name" value="NAD(P)-bd_dom_sf"/>
</dbReference>
<dbReference type="Gene3D" id="3.90.180.10">
    <property type="entry name" value="Medium-chain alcohol dehydrogenases, catalytic domain"/>
    <property type="match status" value="1"/>
</dbReference>
<dbReference type="Proteomes" id="UP000325579">
    <property type="component" value="Unassembled WGS sequence"/>
</dbReference>
<dbReference type="InterPro" id="IPR052711">
    <property type="entry name" value="Zinc_ADH-like"/>
</dbReference>
<dbReference type="InterPro" id="IPR011032">
    <property type="entry name" value="GroES-like_sf"/>
</dbReference>
<dbReference type="EMBL" id="ML736847">
    <property type="protein sequence ID" value="KAE8398827.1"/>
    <property type="molecule type" value="Genomic_DNA"/>
</dbReference>
<evidence type="ECO:0000313" key="2">
    <source>
        <dbReference type="Proteomes" id="UP000325579"/>
    </source>
</evidence>
<organism evidence="1 2">
    <name type="scientific">Aspergillus pseudonomiae</name>
    <dbReference type="NCBI Taxonomy" id="1506151"/>
    <lineage>
        <taxon>Eukaryota</taxon>
        <taxon>Fungi</taxon>
        <taxon>Dikarya</taxon>
        <taxon>Ascomycota</taxon>
        <taxon>Pezizomycotina</taxon>
        <taxon>Eurotiomycetes</taxon>
        <taxon>Eurotiomycetidae</taxon>
        <taxon>Eurotiales</taxon>
        <taxon>Aspergillaceae</taxon>
        <taxon>Aspergillus</taxon>
        <taxon>Aspergillus subgen. Circumdati</taxon>
    </lineage>
</organism>